<protein>
    <submittedName>
        <fullName evidence="2">Uncharacterized protein</fullName>
    </submittedName>
</protein>
<dbReference type="RefSeq" id="WP_149102595.1">
    <property type="nucleotide sequence ID" value="NZ_VTFT01000001.1"/>
</dbReference>
<evidence type="ECO:0000313" key="3">
    <source>
        <dbReference type="Proteomes" id="UP000324973"/>
    </source>
</evidence>
<evidence type="ECO:0000313" key="2">
    <source>
        <dbReference type="EMBL" id="TYT26045.1"/>
    </source>
</evidence>
<reference evidence="2 3" key="1">
    <citation type="submission" date="2019-08" db="EMBL/GenBank/DDBJ databases">
        <title>Luteimonas viscosus sp. nov., isolated from soil of a sunflower field.</title>
        <authorList>
            <person name="Jianli Z."/>
            <person name="Ying Z."/>
        </authorList>
    </citation>
    <scope>NUCLEOTIDE SEQUENCE [LARGE SCALE GENOMIC DNA]</scope>
    <source>
        <strain evidence="2 3">XBU10</strain>
    </source>
</reference>
<proteinExistence type="predicted"/>
<evidence type="ECO:0000256" key="1">
    <source>
        <dbReference type="SAM" id="SignalP"/>
    </source>
</evidence>
<organism evidence="2 3">
    <name type="scientific">Luteimonas viscosa</name>
    <dbReference type="NCBI Taxonomy" id="1132694"/>
    <lineage>
        <taxon>Bacteria</taxon>
        <taxon>Pseudomonadati</taxon>
        <taxon>Pseudomonadota</taxon>
        <taxon>Gammaproteobacteria</taxon>
        <taxon>Lysobacterales</taxon>
        <taxon>Lysobacteraceae</taxon>
        <taxon>Luteimonas</taxon>
    </lineage>
</organism>
<comment type="caution">
    <text evidence="2">The sequence shown here is derived from an EMBL/GenBank/DDBJ whole genome shotgun (WGS) entry which is preliminary data.</text>
</comment>
<dbReference type="AlphaFoldDB" id="A0A5D4XQ02"/>
<keyword evidence="3" id="KW-1185">Reference proteome</keyword>
<name>A0A5D4XQ02_9GAMM</name>
<sequence length="117" mass="13064">MRILFTPCLLLILAGAPAAADAQGILRTRPAPERPPTTEAGCTLDLVKASGRERKIRNRAEREARDAWERNVRRKYGPAFARWGNSARHTRLLECKTSDRGLIEKHWCWAAATPCAG</sequence>
<feature type="chain" id="PRO_5022969020" evidence="1">
    <location>
        <begin position="23"/>
        <end position="117"/>
    </location>
</feature>
<feature type="signal peptide" evidence="1">
    <location>
        <begin position="1"/>
        <end position="22"/>
    </location>
</feature>
<dbReference type="EMBL" id="VTFT01000001">
    <property type="protein sequence ID" value="TYT26045.1"/>
    <property type="molecule type" value="Genomic_DNA"/>
</dbReference>
<dbReference type="Proteomes" id="UP000324973">
    <property type="component" value="Unassembled WGS sequence"/>
</dbReference>
<gene>
    <name evidence="2" type="ORF">FZO89_07130</name>
</gene>
<accession>A0A5D4XQ02</accession>
<keyword evidence="1" id="KW-0732">Signal</keyword>